<reference evidence="3" key="1">
    <citation type="journal article" date="2019" name="Int. J. Syst. Evol. Microbiol.">
        <title>The Global Catalogue of Microorganisms (GCM) 10K type strain sequencing project: providing services to taxonomists for standard genome sequencing and annotation.</title>
        <authorList>
            <consortium name="The Broad Institute Genomics Platform"/>
            <consortium name="The Broad Institute Genome Sequencing Center for Infectious Disease"/>
            <person name="Wu L."/>
            <person name="Ma J."/>
        </authorList>
    </citation>
    <scope>NUCLEOTIDE SEQUENCE [LARGE SCALE GENOMIC DNA]</scope>
    <source>
        <strain evidence="3">CGMCC 4.7093</strain>
    </source>
</reference>
<feature type="transmembrane region" description="Helical" evidence="1">
    <location>
        <begin position="35"/>
        <end position="55"/>
    </location>
</feature>
<evidence type="ECO:0000313" key="2">
    <source>
        <dbReference type="EMBL" id="MFC5062154.1"/>
    </source>
</evidence>
<keyword evidence="1" id="KW-0812">Transmembrane</keyword>
<feature type="transmembrane region" description="Helical" evidence="1">
    <location>
        <begin position="61"/>
        <end position="82"/>
    </location>
</feature>
<evidence type="ECO:0000313" key="3">
    <source>
        <dbReference type="Proteomes" id="UP001595947"/>
    </source>
</evidence>
<keyword evidence="1" id="KW-0472">Membrane</keyword>
<dbReference type="Proteomes" id="UP001595947">
    <property type="component" value="Unassembled WGS sequence"/>
</dbReference>
<sequence>MEHVPAPLRACLQMIVQLPEVVVPRRSCCVPWVQPFIRITIFVVVLWAVVKLVIAGITPEVAGAAVLSAGLVAVEILSRLFGPGHQPA</sequence>
<keyword evidence="3" id="KW-1185">Reference proteome</keyword>
<gene>
    <name evidence="2" type="ORF">ACFPBZ_08050</name>
</gene>
<name>A0ABV9YJA2_9PSEU</name>
<evidence type="ECO:0000256" key="1">
    <source>
        <dbReference type="SAM" id="Phobius"/>
    </source>
</evidence>
<accession>A0ABV9YJA2</accession>
<organism evidence="2 3">
    <name type="scientific">Actinomycetospora atypica</name>
    <dbReference type="NCBI Taxonomy" id="1290095"/>
    <lineage>
        <taxon>Bacteria</taxon>
        <taxon>Bacillati</taxon>
        <taxon>Actinomycetota</taxon>
        <taxon>Actinomycetes</taxon>
        <taxon>Pseudonocardiales</taxon>
        <taxon>Pseudonocardiaceae</taxon>
        <taxon>Actinomycetospora</taxon>
    </lineage>
</organism>
<dbReference type="EMBL" id="JBHSIV010000006">
    <property type="protein sequence ID" value="MFC5062154.1"/>
    <property type="molecule type" value="Genomic_DNA"/>
</dbReference>
<keyword evidence="1" id="KW-1133">Transmembrane helix</keyword>
<proteinExistence type="predicted"/>
<dbReference type="RefSeq" id="WP_378035500.1">
    <property type="nucleotide sequence ID" value="NZ_JBHSIV010000006.1"/>
</dbReference>
<protein>
    <submittedName>
        <fullName evidence="2">Uncharacterized protein</fullName>
    </submittedName>
</protein>
<comment type="caution">
    <text evidence="2">The sequence shown here is derived from an EMBL/GenBank/DDBJ whole genome shotgun (WGS) entry which is preliminary data.</text>
</comment>